<evidence type="ECO:0000256" key="1">
    <source>
        <dbReference type="SAM" id="MobiDB-lite"/>
    </source>
</evidence>
<keyword evidence="3" id="KW-1185">Reference proteome</keyword>
<comment type="caution">
    <text evidence="2">The sequence shown here is derived from an EMBL/GenBank/DDBJ whole genome shotgun (WGS) entry which is preliminary data.</text>
</comment>
<evidence type="ECO:0000313" key="2">
    <source>
        <dbReference type="EMBL" id="PIC13503.1"/>
    </source>
</evidence>
<organism evidence="2 3">
    <name type="scientific">Caenorhabditis nigoni</name>
    <dbReference type="NCBI Taxonomy" id="1611254"/>
    <lineage>
        <taxon>Eukaryota</taxon>
        <taxon>Metazoa</taxon>
        <taxon>Ecdysozoa</taxon>
        <taxon>Nematoda</taxon>
        <taxon>Chromadorea</taxon>
        <taxon>Rhabditida</taxon>
        <taxon>Rhabditina</taxon>
        <taxon>Rhabditomorpha</taxon>
        <taxon>Rhabditoidea</taxon>
        <taxon>Rhabditidae</taxon>
        <taxon>Peloderinae</taxon>
        <taxon>Caenorhabditis</taxon>
    </lineage>
</organism>
<dbReference type="AlphaFoldDB" id="A0A2G5SF08"/>
<accession>A0A2G5SF08</accession>
<proteinExistence type="predicted"/>
<evidence type="ECO:0000313" key="3">
    <source>
        <dbReference type="Proteomes" id="UP000230233"/>
    </source>
</evidence>
<feature type="region of interest" description="Disordered" evidence="1">
    <location>
        <begin position="69"/>
        <end position="106"/>
    </location>
</feature>
<protein>
    <submittedName>
        <fullName evidence="2">Uncharacterized protein</fullName>
    </submittedName>
</protein>
<reference evidence="3" key="1">
    <citation type="submission" date="2017-10" db="EMBL/GenBank/DDBJ databases">
        <title>Rapid genome shrinkage in a self-fertile nematode reveals novel sperm competition proteins.</title>
        <authorList>
            <person name="Yin D."/>
            <person name="Schwarz E.M."/>
            <person name="Thomas C.G."/>
            <person name="Felde R.L."/>
            <person name="Korf I.F."/>
            <person name="Cutter A.D."/>
            <person name="Schartner C.M."/>
            <person name="Ralston E.J."/>
            <person name="Meyer B.J."/>
            <person name="Haag E.S."/>
        </authorList>
    </citation>
    <scope>NUCLEOTIDE SEQUENCE [LARGE SCALE GENOMIC DNA]</scope>
    <source>
        <strain evidence="3">JU1422</strain>
    </source>
</reference>
<name>A0A2G5SF08_9PELO</name>
<dbReference type="EMBL" id="PDUG01000012">
    <property type="protein sequence ID" value="PIC13503.1"/>
    <property type="molecule type" value="Genomic_DNA"/>
</dbReference>
<sequence length="106" mass="12226">MLCSTLNQKWIVKAVGKIVGFGRAEYQNVVCHLSLEIENLVVTSTKLNFLLRGHLPLLSGHLEYKKEKKRKKSLLNEKNQRKFTPKPVTESSLLPPWPSWTQVTQR</sequence>
<dbReference type="Proteomes" id="UP000230233">
    <property type="component" value="Unassembled WGS sequence"/>
</dbReference>
<gene>
    <name evidence="2" type="ORF">B9Z55_027634</name>
</gene>